<keyword evidence="4" id="KW-0217">Developmental protein</keyword>
<evidence type="ECO:0000256" key="11">
    <source>
        <dbReference type="ARBA" id="ARBA00023187"/>
    </source>
</evidence>
<proteinExistence type="inferred from homology"/>
<keyword evidence="12" id="KW-0539">Nucleus</keyword>
<feature type="region of interest" description="Disordered" evidence="15">
    <location>
        <begin position="1"/>
        <end position="27"/>
    </location>
</feature>
<evidence type="ECO:0000313" key="17">
    <source>
        <dbReference type="EMBL" id="KAF3853817.1"/>
    </source>
</evidence>
<dbReference type="OrthoDB" id="6777263at2759"/>
<protein>
    <recommendedName>
        <fullName evidence="16">K Homology domain-containing protein</fullName>
    </recommendedName>
</protein>
<dbReference type="Gene3D" id="1.20.5.4010">
    <property type="match status" value="1"/>
</dbReference>
<keyword evidence="6" id="KW-0507">mRNA processing</keyword>
<keyword evidence="7" id="KW-0221">Differentiation</keyword>
<dbReference type="PANTHER" id="PTHR11208">
    <property type="entry name" value="RNA-BINDING PROTEIN RELATED"/>
    <property type="match status" value="1"/>
</dbReference>
<reference evidence="17 18" key="1">
    <citation type="submission" date="2020-03" db="EMBL/GenBank/DDBJ databases">
        <title>Dissostichus mawsoni Genome sequencing and assembly.</title>
        <authorList>
            <person name="Park H."/>
        </authorList>
    </citation>
    <scope>NUCLEOTIDE SEQUENCE [LARGE SCALE GENOMIC DNA]</scope>
    <source>
        <strain evidence="17">DM0001</strain>
        <tissue evidence="17">Muscle</tissue>
    </source>
</reference>
<feature type="domain" description="K Homology" evidence="16">
    <location>
        <begin position="226"/>
        <end position="326"/>
    </location>
</feature>
<keyword evidence="10" id="KW-0694">RNA-binding</keyword>
<comment type="similarity">
    <text evidence="13">Belongs to the quaking family.</text>
</comment>
<evidence type="ECO:0000259" key="16">
    <source>
        <dbReference type="SMART" id="SM00322"/>
    </source>
</evidence>
<dbReference type="InterPro" id="IPR045071">
    <property type="entry name" value="BBP-like"/>
</dbReference>
<dbReference type="FunFam" id="3.30.1370.10:FF:000055">
    <property type="entry name" value="protein quaking isoform X1"/>
    <property type="match status" value="1"/>
</dbReference>
<dbReference type="Proteomes" id="UP000518266">
    <property type="component" value="Unassembled WGS sequence"/>
</dbReference>
<evidence type="ECO:0000256" key="6">
    <source>
        <dbReference type="ARBA" id="ARBA00022664"/>
    </source>
</evidence>
<feature type="compositionally biased region" description="Polar residues" evidence="15">
    <location>
        <begin position="1"/>
        <end position="21"/>
    </location>
</feature>
<dbReference type="GO" id="GO:0003730">
    <property type="term" value="F:mRNA 3'-UTR binding"/>
    <property type="evidence" value="ECO:0007669"/>
    <property type="project" value="UniProtKB-ARBA"/>
</dbReference>
<sequence>MIGSRSPLQNTDTPGGHQQSSRGEDTTREQVFIFKKCVESVSVSPQVSKKSQTSPTKRNFFKLWTESRHRGEEERAYRRNVVQRTLFSPGLIFEFTPLSERRSAGRGRWKPLGYSHRLSGRVRCFLKISTTSFSFRHFIVEAKAMVGETEVKERPKSNPDYLMQLMNDRKVMSSLPNFSGIFSHLERLLDEEIGRVRKDMYNDTVNGGMFNGRDMEELPEAVGPVAQLQEKLYVPVKEYPDFNFVGRILGPRGLTAKQLEAETGCKIMVRGKGSMRDKKKEEMNRGKPNWEHLSEDLHVLITVEDTHNRAKIKLQRAINEVKKLLVPAAEGEDNLKKMQLMELAILNGTYRDANVKMCKDDIIVNLWRRVACAGFPMGTPQAPRLITGPTSCLPPSMRNSAQLPTQTMLPLIRQIQSSALMQGANPHQALVQQGPESGIIYAPYDYPYTLTPSILEYPIDSTGVWLSQPKARAIATLPSTLKDWLAETPPPSLHTCPT</sequence>
<dbReference type="CDD" id="cd22465">
    <property type="entry name" value="KH-I_Hqk"/>
    <property type="match status" value="1"/>
</dbReference>
<keyword evidence="5" id="KW-0963">Cytoplasm</keyword>
<evidence type="ECO:0000256" key="10">
    <source>
        <dbReference type="ARBA" id="ARBA00022884"/>
    </source>
</evidence>
<accession>A0A7J5YZ72</accession>
<dbReference type="InterPro" id="IPR055256">
    <property type="entry name" value="KH_1_KHDC4/BBP-like"/>
</dbReference>
<dbReference type="GO" id="GO:0006397">
    <property type="term" value="P:mRNA processing"/>
    <property type="evidence" value="ECO:0007669"/>
    <property type="project" value="UniProtKB-KW"/>
</dbReference>
<dbReference type="GO" id="GO:0008380">
    <property type="term" value="P:RNA splicing"/>
    <property type="evidence" value="ECO:0007669"/>
    <property type="project" value="UniProtKB-KW"/>
</dbReference>
<keyword evidence="3" id="KW-0813">Transport</keyword>
<evidence type="ECO:0000256" key="9">
    <source>
        <dbReference type="ARBA" id="ARBA00022845"/>
    </source>
</evidence>
<comment type="subunit">
    <text evidence="14">Homodimer; does not require RNA to homodimerize.</text>
</comment>
<dbReference type="Pfam" id="PF16544">
    <property type="entry name" value="STAR_dimer"/>
    <property type="match status" value="1"/>
</dbReference>
<dbReference type="Gene3D" id="3.30.1370.10">
    <property type="entry name" value="K Homology domain, type 1"/>
    <property type="match status" value="1"/>
</dbReference>
<dbReference type="AlphaFoldDB" id="A0A7J5YZ72"/>
<organism evidence="17 18">
    <name type="scientific">Dissostichus mawsoni</name>
    <name type="common">Antarctic cod</name>
    <dbReference type="NCBI Taxonomy" id="36200"/>
    <lineage>
        <taxon>Eukaryota</taxon>
        <taxon>Metazoa</taxon>
        <taxon>Chordata</taxon>
        <taxon>Craniata</taxon>
        <taxon>Vertebrata</taxon>
        <taxon>Euteleostomi</taxon>
        <taxon>Actinopterygii</taxon>
        <taxon>Neopterygii</taxon>
        <taxon>Teleostei</taxon>
        <taxon>Neoteleostei</taxon>
        <taxon>Acanthomorphata</taxon>
        <taxon>Eupercaria</taxon>
        <taxon>Perciformes</taxon>
        <taxon>Notothenioidei</taxon>
        <taxon>Nototheniidae</taxon>
        <taxon>Dissostichus</taxon>
    </lineage>
</organism>
<evidence type="ECO:0000256" key="13">
    <source>
        <dbReference type="ARBA" id="ARBA00037953"/>
    </source>
</evidence>
<dbReference type="SUPFAM" id="SSF54791">
    <property type="entry name" value="Eukaryotic type KH-domain (KH-domain type I)"/>
    <property type="match status" value="1"/>
</dbReference>
<evidence type="ECO:0000256" key="15">
    <source>
        <dbReference type="SAM" id="MobiDB-lite"/>
    </source>
</evidence>
<evidence type="ECO:0000256" key="2">
    <source>
        <dbReference type="ARBA" id="ARBA00004496"/>
    </source>
</evidence>
<evidence type="ECO:0000256" key="14">
    <source>
        <dbReference type="ARBA" id="ARBA00064982"/>
    </source>
</evidence>
<evidence type="ECO:0000256" key="5">
    <source>
        <dbReference type="ARBA" id="ARBA00022490"/>
    </source>
</evidence>
<keyword evidence="9" id="KW-0810">Translation regulation</keyword>
<evidence type="ECO:0000256" key="12">
    <source>
        <dbReference type="ARBA" id="ARBA00023242"/>
    </source>
</evidence>
<dbReference type="FunFam" id="1.20.5.4010:FF:000001">
    <property type="entry name" value="protein quaking isoform X1"/>
    <property type="match status" value="1"/>
</dbReference>
<dbReference type="GO" id="GO:0014866">
    <property type="term" value="P:skeletal myofibril assembly"/>
    <property type="evidence" value="ECO:0007669"/>
    <property type="project" value="UniProtKB-ARBA"/>
</dbReference>
<dbReference type="GO" id="GO:0005634">
    <property type="term" value="C:nucleus"/>
    <property type="evidence" value="ECO:0007669"/>
    <property type="project" value="UniProtKB-SubCell"/>
</dbReference>
<evidence type="ECO:0000256" key="8">
    <source>
        <dbReference type="ARBA" id="ARBA00022816"/>
    </source>
</evidence>
<keyword evidence="18" id="KW-1185">Reference proteome</keyword>
<dbReference type="GO" id="GO:0005737">
    <property type="term" value="C:cytoplasm"/>
    <property type="evidence" value="ECO:0007669"/>
    <property type="project" value="UniProtKB-SubCell"/>
</dbReference>
<dbReference type="PANTHER" id="PTHR11208:SF152">
    <property type="entry name" value="PROTEIN QUAKING-B-RELATED"/>
    <property type="match status" value="1"/>
</dbReference>
<dbReference type="InterPro" id="IPR032377">
    <property type="entry name" value="STAR_dimer"/>
</dbReference>
<dbReference type="GO" id="GO:0006417">
    <property type="term" value="P:regulation of translation"/>
    <property type="evidence" value="ECO:0007669"/>
    <property type="project" value="UniProtKB-KW"/>
</dbReference>
<dbReference type="InterPro" id="IPR036612">
    <property type="entry name" value="KH_dom_type_1_sf"/>
</dbReference>
<dbReference type="GO" id="GO:0051028">
    <property type="term" value="P:mRNA transport"/>
    <property type="evidence" value="ECO:0007669"/>
    <property type="project" value="UniProtKB-KW"/>
</dbReference>
<dbReference type="SMART" id="SM00322">
    <property type="entry name" value="KH"/>
    <property type="match status" value="1"/>
</dbReference>
<evidence type="ECO:0000256" key="7">
    <source>
        <dbReference type="ARBA" id="ARBA00022782"/>
    </source>
</evidence>
<dbReference type="EMBL" id="JAAKFY010000008">
    <property type="protein sequence ID" value="KAF3853817.1"/>
    <property type="molecule type" value="Genomic_DNA"/>
</dbReference>
<evidence type="ECO:0000256" key="1">
    <source>
        <dbReference type="ARBA" id="ARBA00004123"/>
    </source>
</evidence>
<keyword evidence="11" id="KW-0508">mRNA splicing</keyword>
<gene>
    <name evidence="17" type="ORF">F7725_014505</name>
</gene>
<evidence type="ECO:0000256" key="4">
    <source>
        <dbReference type="ARBA" id="ARBA00022473"/>
    </source>
</evidence>
<dbReference type="GO" id="GO:0048024">
    <property type="term" value="P:regulation of mRNA splicing, via spliceosome"/>
    <property type="evidence" value="ECO:0007669"/>
    <property type="project" value="TreeGrafter"/>
</dbReference>
<comment type="caution">
    <text evidence="17">The sequence shown here is derived from an EMBL/GenBank/DDBJ whole genome shotgun (WGS) entry which is preliminary data.</text>
</comment>
<name>A0A7J5YZ72_DISMA</name>
<comment type="subcellular location">
    <subcellularLocation>
        <location evidence="2">Cytoplasm</location>
    </subcellularLocation>
    <subcellularLocation>
        <location evidence="1">Nucleus</location>
    </subcellularLocation>
</comment>
<keyword evidence="8" id="KW-0509">mRNA transport</keyword>
<evidence type="ECO:0000256" key="3">
    <source>
        <dbReference type="ARBA" id="ARBA00022448"/>
    </source>
</evidence>
<dbReference type="Pfam" id="PF22675">
    <property type="entry name" value="KH-I_KHDC4-BBP"/>
    <property type="match status" value="1"/>
</dbReference>
<evidence type="ECO:0000313" key="18">
    <source>
        <dbReference type="Proteomes" id="UP000518266"/>
    </source>
</evidence>
<dbReference type="InterPro" id="IPR004087">
    <property type="entry name" value="KH_dom"/>
</dbReference>